<sequence>MLTSNEKVCELLECTIDSVKQVMHIPVTIDGRLESFGRLGETLYEKGGIVDGKYFGC</sequence>
<dbReference type="Proteomes" id="UP000275368">
    <property type="component" value="Chromosome"/>
</dbReference>
<keyword evidence="2" id="KW-1185">Reference proteome</keyword>
<dbReference type="KEGG" id="pbk:Back11_59350"/>
<proteinExistence type="predicted"/>
<gene>
    <name evidence="1" type="ORF">Back11_59350</name>
</gene>
<name>A0A3G9J095_9BACL</name>
<organism evidence="1 2">
    <name type="scientific">Paenibacillus baekrokdamisoli</name>
    <dbReference type="NCBI Taxonomy" id="1712516"/>
    <lineage>
        <taxon>Bacteria</taxon>
        <taxon>Bacillati</taxon>
        <taxon>Bacillota</taxon>
        <taxon>Bacilli</taxon>
        <taxon>Bacillales</taxon>
        <taxon>Paenibacillaceae</taxon>
        <taxon>Paenibacillus</taxon>
    </lineage>
</organism>
<reference evidence="1 2" key="1">
    <citation type="submission" date="2018-11" db="EMBL/GenBank/DDBJ databases">
        <title>Complete genome sequence of Paenibacillus baekrokdamisoli strain KCTC 33723.</title>
        <authorList>
            <person name="Kang S.W."/>
            <person name="Lee K.C."/>
            <person name="Kim K.K."/>
            <person name="Kim J.S."/>
            <person name="Kim D.S."/>
            <person name="Ko S.H."/>
            <person name="Yang S.H."/>
            <person name="Lee J.S."/>
        </authorList>
    </citation>
    <scope>NUCLEOTIDE SEQUENCE [LARGE SCALE GENOMIC DNA]</scope>
    <source>
        <strain evidence="1 2">KCTC 33723</strain>
    </source>
</reference>
<protein>
    <submittedName>
        <fullName evidence="1">Uncharacterized protein</fullName>
    </submittedName>
</protein>
<accession>A0A3G9J095</accession>
<dbReference type="EMBL" id="AP019308">
    <property type="protein sequence ID" value="BBH24590.1"/>
    <property type="molecule type" value="Genomic_DNA"/>
</dbReference>
<dbReference type="AlphaFoldDB" id="A0A3G9J095"/>
<evidence type="ECO:0000313" key="1">
    <source>
        <dbReference type="EMBL" id="BBH24590.1"/>
    </source>
</evidence>
<evidence type="ECO:0000313" key="2">
    <source>
        <dbReference type="Proteomes" id="UP000275368"/>
    </source>
</evidence>